<dbReference type="AlphaFoldDB" id="A0A7J6QVR8"/>
<proteinExistence type="predicted"/>
<evidence type="ECO:0000256" key="1">
    <source>
        <dbReference type="SAM" id="MobiDB-lite"/>
    </source>
</evidence>
<name>A0A7J6QVR8_PEROL</name>
<protein>
    <submittedName>
        <fullName evidence="2">Uncharacterized protein</fullName>
    </submittedName>
</protein>
<feature type="non-terminal residue" evidence="2">
    <location>
        <position position="1"/>
    </location>
</feature>
<dbReference type="Proteomes" id="UP000574390">
    <property type="component" value="Unassembled WGS sequence"/>
</dbReference>
<feature type="non-terminal residue" evidence="2">
    <location>
        <position position="67"/>
    </location>
</feature>
<organism evidence="2 3">
    <name type="scientific">Perkinsus olseni</name>
    <name type="common">Perkinsus atlanticus</name>
    <dbReference type="NCBI Taxonomy" id="32597"/>
    <lineage>
        <taxon>Eukaryota</taxon>
        <taxon>Sar</taxon>
        <taxon>Alveolata</taxon>
        <taxon>Perkinsozoa</taxon>
        <taxon>Perkinsea</taxon>
        <taxon>Perkinsida</taxon>
        <taxon>Perkinsidae</taxon>
        <taxon>Perkinsus</taxon>
    </lineage>
</organism>
<sequence length="67" mass="7478">FHSSFSGGVCAAPHRAGSSTVLEQTRHSIRWLHRHHVHLGASTCQRVVCDDGPQRLPPPQDLQTREE</sequence>
<gene>
    <name evidence="2" type="ORF">FOZ62_016325</name>
</gene>
<dbReference type="EMBL" id="JABANM010026788">
    <property type="protein sequence ID" value="KAF4712407.1"/>
    <property type="molecule type" value="Genomic_DNA"/>
</dbReference>
<accession>A0A7J6QVR8</accession>
<evidence type="ECO:0000313" key="3">
    <source>
        <dbReference type="Proteomes" id="UP000574390"/>
    </source>
</evidence>
<comment type="caution">
    <text evidence="2">The sequence shown here is derived from an EMBL/GenBank/DDBJ whole genome shotgun (WGS) entry which is preliminary data.</text>
</comment>
<feature type="region of interest" description="Disordered" evidence="1">
    <location>
        <begin position="48"/>
        <end position="67"/>
    </location>
</feature>
<reference evidence="2 3" key="1">
    <citation type="submission" date="2020-04" db="EMBL/GenBank/DDBJ databases">
        <title>Perkinsus olseni comparative genomics.</title>
        <authorList>
            <person name="Bogema D.R."/>
        </authorList>
    </citation>
    <scope>NUCLEOTIDE SEQUENCE [LARGE SCALE GENOMIC DNA]</scope>
    <source>
        <strain evidence="2">ATCC PRA-205</strain>
    </source>
</reference>
<evidence type="ECO:0000313" key="2">
    <source>
        <dbReference type="EMBL" id="KAF4712407.1"/>
    </source>
</evidence>